<name>A0A2N5TRK8_9BASI</name>
<sequence>MASPLSSHDQLTQILWPAHPAPVTSLCSYPGQLPQLPPFAKSVPVDSSPSFNFQLSQLQLPAPQAPMASSPGSTSLVKNGDRASKGPRRLCAKTQESAEDERI</sequence>
<dbReference type="EMBL" id="PGCJ01000132">
    <property type="protein sequence ID" value="PLW44973.1"/>
    <property type="molecule type" value="Genomic_DNA"/>
</dbReference>
<feature type="compositionally biased region" description="Low complexity" evidence="1">
    <location>
        <begin position="62"/>
        <end position="71"/>
    </location>
</feature>
<dbReference type="AlphaFoldDB" id="A0A2N5TRK8"/>
<reference evidence="4 5" key="1">
    <citation type="submission" date="2017-11" db="EMBL/GenBank/DDBJ databases">
        <title>De novo assembly and phasing of dikaryotic genomes from two isolates of Puccinia coronata f. sp. avenae, the causal agent of oat crown rust.</title>
        <authorList>
            <person name="Miller M.E."/>
            <person name="Zhang Y."/>
            <person name="Omidvar V."/>
            <person name="Sperschneider J."/>
            <person name="Schwessinger B."/>
            <person name="Raley C."/>
            <person name="Palmer J.M."/>
            <person name="Garnica D."/>
            <person name="Upadhyaya N."/>
            <person name="Rathjen J."/>
            <person name="Taylor J.M."/>
            <person name="Park R.F."/>
            <person name="Dodds P.N."/>
            <person name="Hirsch C.D."/>
            <person name="Kianian S.F."/>
            <person name="Figueroa M."/>
        </authorList>
    </citation>
    <scope>NUCLEOTIDE SEQUENCE [LARGE SCALE GENOMIC DNA]</scope>
    <source>
        <strain evidence="3">12NC29</strain>
        <strain evidence="2">12SD80</strain>
    </source>
</reference>
<evidence type="ECO:0000313" key="4">
    <source>
        <dbReference type="Proteomes" id="UP000235388"/>
    </source>
</evidence>
<dbReference type="Proteomes" id="UP000235388">
    <property type="component" value="Unassembled WGS sequence"/>
</dbReference>
<organism evidence="2 5">
    <name type="scientific">Puccinia coronata f. sp. avenae</name>
    <dbReference type="NCBI Taxonomy" id="200324"/>
    <lineage>
        <taxon>Eukaryota</taxon>
        <taxon>Fungi</taxon>
        <taxon>Dikarya</taxon>
        <taxon>Basidiomycota</taxon>
        <taxon>Pucciniomycotina</taxon>
        <taxon>Pucciniomycetes</taxon>
        <taxon>Pucciniales</taxon>
        <taxon>Pucciniaceae</taxon>
        <taxon>Puccinia</taxon>
    </lineage>
</organism>
<proteinExistence type="predicted"/>
<feature type="region of interest" description="Disordered" evidence="1">
    <location>
        <begin position="62"/>
        <end position="103"/>
    </location>
</feature>
<accession>A0A2N5TRK8</accession>
<evidence type="ECO:0000313" key="5">
    <source>
        <dbReference type="Proteomes" id="UP000235392"/>
    </source>
</evidence>
<evidence type="ECO:0000313" key="2">
    <source>
        <dbReference type="EMBL" id="PLW28126.1"/>
    </source>
</evidence>
<comment type="caution">
    <text evidence="2">The sequence shown here is derived from an EMBL/GenBank/DDBJ whole genome shotgun (WGS) entry which is preliminary data.</text>
</comment>
<gene>
    <name evidence="3" type="ORF">PCANC_13475</name>
    <name evidence="2" type="ORF">PCASD_23782</name>
</gene>
<protein>
    <submittedName>
        <fullName evidence="2">Uncharacterized protein</fullName>
    </submittedName>
</protein>
<dbReference type="EMBL" id="PGCI01000377">
    <property type="protein sequence ID" value="PLW28126.1"/>
    <property type="molecule type" value="Genomic_DNA"/>
</dbReference>
<keyword evidence="4" id="KW-1185">Reference proteome</keyword>
<dbReference type="Proteomes" id="UP000235392">
    <property type="component" value="Unassembled WGS sequence"/>
</dbReference>
<evidence type="ECO:0000313" key="3">
    <source>
        <dbReference type="EMBL" id="PLW44973.1"/>
    </source>
</evidence>
<evidence type="ECO:0000256" key="1">
    <source>
        <dbReference type="SAM" id="MobiDB-lite"/>
    </source>
</evidence>